<keyword evidence="1" id="KW-0812">Transmembrane</keyword>
<protein>
    <recommendedName>
        <fullName evidence="4">PiggyBac transposable element-derived protein domain-containing protein</fullName>
    </recommendedName>
</protein>
<keyword evidence="1" id="KW-0472">Membrane</keyword>
<comment type="caution">
    <text evidence="2">The sequence shown here is derived from an EMBL/GenBank/DDBJ whole genome shotgun (WGS) entry which is preliminary data.</text>
</comment>
<feature type="transmembrane region" description="Helical" evidence="1">
    <location>
        <begin position="30"/>
        <end position="51"/>
    </location>
</feature>
<evidence type="ECO:0008006" key="4">
    <source>
        <dbReference type="Google" id="ProtNLM"/>
    </source>
</evidence>
<evidence type="ECO:0000256" key="1">
    <source>
        <dbReference type="SAM" id="Phobius"/>
    </source>
</evidence>
<sequence length="127" mass="14723">MDAIDRSDQYRERGPGFACKAHYKKWYKKAYFAILDFMVLNSFFAWNMSVAEVVGRLKVKRSDFYAVLAEEMIEFVDNTRGDDVDANLPEADPLNGHAPMPINHRECMRCAVCKLEEKWIDRVGIPK</sequence>
<dbReference type="EMBL" id="JABMIG020000119">
    <property type="protein sequence ID" value="KAL3791017.1"/>
    <property type="molecule type" value="Genomic_DNA"/>
</dbReference>
<dbReference type="Proteomes" id="UP001516023">
    <property type="component" value="Unassembled WGS sequence"/>
</dbReference>
<proteinExistence type="predicted"/>
<keyword evidence="1" id="KW-1133">Transmembrane helix</keyword>
<gene>
    <name evidence="2" type="ORF">HJC23_003006</name>
</gene>
<keyword evidence="3" id="KW-1185">Reference proteome</keyword>
<evidence type="ECO:0000313" key="3">
    <source>
        <dbReference type="Proteomes" id="UP001516023"/>
    </source>
</evidence>
<evidence type="ECO:0000313" key="2">
    <source>
        <dbReference type="EMBL" id="KAL3791017.1"/>
    </source>
</evidence>
<accession>A0ABD3PTA7</accession>
<reference evidence="2 3" key="1">
    <citation type="journal article" date="2020" name="G3 (Bethesda)">
        <title>Improved Reference Genome for Cyclotella cryptica CCMP332, a Model for Cell Wall Morphogenesis, Salinity Adaptation, and Lipid Production in Diatoms (Bacillariophyta).</title>
        <authorList>
            <person name="Roberts W.R."/>
            <person name="Downey K.M."/>
            <person name="Ruck E.C."/>
            <person name="Traller J.C."/>
            <person name="Alverson A.J."/>
        </authorList>
    </citation>
    <scope>NUCLEOTIDE SEQUENCE [LARGE SCALE GENOMIC DNA]</scope>
    <source>
        <strain evidence="2 3">CCMP332</strain>
    </source>
</reference>
<dbReference type="AlphaFoldDB" id="A0ABD3PTA7"/>
<name>A0ABD3PTA7_9STRA</name>
<organism evidence="2 3">
    <name type="scientific">Cyclotella cryptica</name>
    <dbReference type="NCBI Taxonomy" id="29204"/>
    <lineage>
        <taxon>Eukaryota</taxon>
        <taxon>Sar</taxon>
        <taxon>Stramenopiles</taxon>
        <taxon>Ochrophyta</taxon>
        <taxon>Bacillariophyta</taxon>
        <taxon>Coscinodiscophyceae</taxon>
        <taxon>Thalassiosirophycidae</taxon>
        <taxon>Stephanodiscales</taxon>
        <taxon>Stephanodiscaceae</taxon>
        <taxon>Cyclotella</taxon>
    </lineage>
</organism>